<protein>
    <submittedName>
        <fullName evidence="13">O-methylsterigmatocystin oxidoreductase</fullName>
    </submittedName>
</protein>
<dbReference type="InterPro" id="IPR050364">
    <property type="entry name" value="Cytochrome_P450_fung"/>
</dbReference>
<feature type="binding site" description="axial binding residue" evidence="9">
    <location>
        <position position="438"/>
    </location>
    <ligand>
        <name>heme</name>
        <dbReference type="ChEBI" id="CHEBI:30413"/>
    </ligand>
    <ligandPart>
        <name>Fe</name>
        <dbReference type="ChEBI" id="CHEBI:18248"/>
    </ligandPart>
</feature>
<dbReference type="PRINTS" id="PR00385">
    <property type="entry name" value="P450"/>
</dbReference>
<dbReference type="AlphaFoldDB" id="A0A5N5QGQ1"/>
<feature type="transmembrane region" description="Helical" evidence="11">
    <location>
        <begin position="441"/>
        <end position="463"/>
    </location>
</feature>
<evidence type="ECO:0000256" key="6">
    <source>
        <dbReference type="ARBA" id="ARBA00023002"/>
    </source>
</evidence>
<dbReference type="InterPro" id="IPR017972">
    <property type="entry name" value="Cyt_P450_CS"/>
</dbReference>
<dbReference type="PROSITE" id="PS00086">
    <property type="entry name" value="CYTOCHROME_P450"/>
    <property type="match status" value="1"/>
</dbReference>
<keyword evidence="11" id="KW-0472">Membrane</keyword>
<keyword evidence="11" id="KW-0812">Transmembrane</keyword>
<comment type="caution">
    <text evidence="13">The sequence shown here is derived from an EMBL/GenBank/DDBJ whole genome shotgun (WGS) entry which is preliminary data.</text>
</comment>
<keyword evidence="6 10" id="KW-0560">Oxidoreductase</keyword>
<dbReference type="InterPro" id="IPR002401">
    <property type="entry name" value="Cyt_P450_E_grp-I"/>
</dbReference>
<keyword evidence="4 9" id="KW-0349">Heme</keyword>
<dbReference type="EMBL" id="SSOP01000154">
    <property type="protein sequence ID" value="KAB5590648.1"/>
    <property type="molecule type" value="Genomic_DNA"/>
</dbReference>
<accession>A0A5N5QGQ1</accession>
<dbReference type="GO" id="GO:0016705">
    <property type="term" value="F:oxidoreductase activity, acting on paired donors, with incorporation or reduction of molecular oxygen"/>
    <property type="evidence" value="ECO:0007669"/>
    <property type="project" value="InterPro"/>
</dbReference>
<reference evidence="13 14" key="1">
    <citation type="journal article" date="2019" name="Fungal Biol. Biotechnol.">
        <title>Draft genome sequence of fastidious pathogen Ceratobasidium theobromae, which causes vascular-streak dieback in Theobroma cacao.</title>
        <authorList>
            <person name="Ali S.S."/>
            <person name="Asman A."/>
            <person name="Shao J."/>
            <person name="Firmansyah A.P."/>
            <person name="Susilo A.W."/>
            <person name="Rosmana A."/>
            <person name="McMahon P."/>
            <person name="Junaid M."/>
            <person name="Guest D."/>
            <person name="Kheng T.Y."/>
            <person name="Meinhardt L.W."/>
            <person name="Bailey B.A."/>
        </authorList>
    </citation>
    <scope>NUCLEOTIDE SEQUENCE [LARGE SCALE GENOMIC DNA]</scope>
    <source>
        <strain evidence="13 14">CT2</strain>
    </source>
</reference>
<feature type="signal peptide" evidence="12">
    <location>
        <begin position="1"/>
        <end position="15"/>
    </location>
</feature>
<evidence type="ECO:0000313" key="14">
    <source>
        <dbReference type="Proteomes" id="UP000383932"/>
    </source>
</evidence>
<dbReference type="OrthoDB" id="2789670at2759"/>
<dbReference type="GO" id="GO:0020037">
    <property type="term" value="F:heme binding"/>
    <property type="evidence" value="ECO:0007669"/>
    <property type="project" value="InterPro"/>
</dbReference>
<dbReference type="Pfam" id="PF00067">
    <property type="entry name" value="p450"/>
    <property type="match status" value="1"/>
</dbReference>
<comment type="pathway">
    <text evidence="2">Secondary metabolite biosynthesis.</text>
</comment>
<evidence type="ECO:0000256" key="1">
    <source>
        <dbReference type="ARBA" id="ARBA00001971"/>
    </source>
</evidence>
<sequence length="510" mass="57973">MSALVALTVVTVLVAYKLNKDRQRPPPKLPPSPRSYPLIGNLLSIPQKYEYLAFMKLGEELGSNIISLRAFGTTIVVLNKREDVMNILEKRSAIYSDRTLPPMIAEPSLLDWETFAPLVRYGDRWRMYRRLMNPWLNKQATATYHDSQEQEARQFLRRLLSGYKDISTSEELEAEFHLTVASTLTRSIYGHEAKSTDDRYIVGARSLFVYLSKAALPSNYMVNAIPTLVYVPEWFPGAGWKREAREWRRRKEQIILDTYQLAKDHMGTNQNIIATSLKNHGLELGLSEAEADDYVRELAITLFAGGIDTTANTLLMFTFAMILFPDVQKKAQEELGAVIGNSRLPSIADWEQLNYTWRLMQEVLRWGPVTPIAFPHTSLEDDNYEGYDIPKGTLVIGNVWALTRDPEVYKDPETFNPDRFLDPSVPLSPVFGWGRRRCPGVFFAESSLFIVIATLLMGFNIGLAQDEHGNDIRPSLEMLNATVISPKPFKLKLTPRSAGHEELLRNVLTV</sequence>
<dbReference type="PANTHER" id="PTHR46300:SF7">
    <property type="entry name" value="P450, PUTATIVE (EUROFUNG)-RELATED"/>
    <property type="match status" value="1"/>
</dbReference>
<evidence type="ECO:0000256" key="9">
    <source>
        <dbReference type="PIRSR" id="PIRSR602401-1"/>
    </source>
</evidence>
<dbReference type="PANTHER" id="PTHR46300">
    <property type="entry name" value="P450, PUTATIVE (EUROFUNG)-RELATED-RELATED"/>
    <property type="match status" value="1"/>
</dbReference>
<keyword evidence="14" id="KW-1185">Reference proteome</keyword>
<evidence type="ECO:0000256" key="4">
    <source>
        <dbReference type="ARBA" id="ARBA00022617"/>
    </source>
</evidence>
<dbReference type="InterPro" id="IPR001128">
    <property type="entry name" value="Cyt_P450"/>
</dbReference>
<feature type="chain" id="PRO_5024276695" evidence="12">
    <location>
        <begin position="16"/>
        <end position="510"/>
    </location>
</feature>
<comment type="cofactor">
    <cofactor evidence="1 9">
        <name>heme</name>
        <dbReference type="ChEBI" id="CHEBI:30413"/>
    </cofactor>
</comment>
<proteinExistence type="inferred from homology"/>
<evidence type="ECO:0000256" key="12">
    <source>
        <dbReference type="SAM" id="SignalP"/>
    </source>
</evidence>
<dbReference type="GO" id="GO:0005506">
    <property type="term" value="F:iron ion binding"/>
    <property type="evidence" value="ECO:0007669"/>
    <property type="project" value="InterPro"/>
</dbReference>
<dbReference type="CDD" id="cd11065">
    <property type="entry name" value="CYP64-like"/>
    <property type="match status" value="1"/>
</dbReference>
<dbReference type="SUPFAM" id="SSF48264">
    <property type="entry name" value="Cytochrome P450"/>
    <property type="match status" value="1"/>
</dbReference>
<evidence type="ECO:0000256" key="7">
    <source>
        <dbReference type="ARBA" id="ARBA00023004"/>
    </source>
</evidence>
<name>A0A5N5QGQ1_9AGAM</name>
<dbReference type="InterPro" id="IPR036396">
    <property type="entry name" value="Cyt_P450_sf"/>
</dbReference>
<evidence type="ECO:0000256" key="2">
    <source>
        <dbReference type="ARBA" id="ARBA00005179"/>
    </source>
</evidence>
<keyword evidence="11" id="KW-1133">Transmembrane helix</keyword>
<dbReference type="Gene3D" id="1.10.630.10">
    <property type="entry name" value="Cytochrome P450"/>
    <property type="match status" value="1"/>
</dbReference>
<gene>
    <name evidence="13" type="ORF">CTheo_5901</name>
</gene>
<evidence type="ECO:0000256" key="3">
    <source>
        <dbReference type="ARBA" id="ARBA00010617"/>
    </source>
</evidence>
<evidence type="ECO:0000256" key="10">
    <source>
        <dbReference type="RuleBase" id="RU000461"/>
    </source>
</evidence>
<evidence type="ECO:0000256" key="5">
    <source>
        <dbReference type="ARBA" id="ARBA00022723"/>
    </source>
</evidence>
<keyword evidence="5 9" id="KW-0479">Metal-binding</keyword>
<evidence type="ECO:0000256" key="8">
    <source>
        <dbReference type="ARBA" id="ARBA00023033"/>
    </source>
</evidence>
<evidence type="ECO:0000256" key="11">
    <source>
        <dbReference type="SAM" id="Phobius"/>
    </source>
</evidence>
<evidence type="ECO:0000313" key="13">
    <source>
        <dbReference type="EMBL" id="KAB5590648.1"/>
    </source>
</evidence>
<organism evidence="13 14">
    <name type="scientific">Ceratobasidium theobromae</name>
    <dbReference type="NCBI Taxonomy" id="1582974"/>
    <lineage>
        <taxon>Eukaryota</taxon>
        <taxon>Fungi</taxon>
        <taxon>Dikarya</taxon>
        <taxon>Basidiomycota</taxon>
        <taxon>Agaricomycotina</taxon>
        <taxon>Agaricomycetes</taxon>
        <taxon>Cantharellales</taxon>
        <taxon>Ceratobasidiaceae</taxon>
        <taxon>Ceratobasidium</taxon>
    </lineage>
</organism>
<dbReference type="GO" id="GO:0004497">
    <property type="term" value="F:monooxygenase activity"/>
    <property type="evidence" value="ECO:0007669"/>
    <property type="project" value="UniProtKB-KW"/>
</dbReference>
<keyword evidence="12" id="KW-0732">Signal</keyword>
<keyword evidence="8 10" id="KW-0503">Monooxygenase</keyword>
<dbReference type="Proteomes" id="UP000383932">
    <property type="component" value="Unassembled WGS sequence"/>
</dbReference>
<dbReference type="PRINTS" id="PR00463">
    <property type="entry name" value="EP450I"/>
</dbReference>
<keyword evidence="7 9" id="KW-0408">Iron</keyword>
<comment type="similarity">
    <text evidence="3 10">Belongs to the cytochrome P450 family.</text>
</comment>